<comment type="similarity">
    <text evidence="2">Belongs to the pterin-4-alpha-carbinolamine dehydratase family.</text>
</comment>
<comment type="caution">
    <text evidence="5">The sequence shown here is derived from an EMBL/GenBank/DDBJ whole genome shotgun (WGS) entry which is preliminary data.</text>
</comment>
<keyword evidence="4" id="KW-0456">Lyase</keyword>
<dbReference type="GO" id="GO:0006729">
    <property type="term" value="P:tetrahydrobiopterin biosynthetic process"/>
    <property type="evidence" value="ECO:0007669"/>
    <property type="project" value="InterPro"/>
</dbReference>
<protein>
    <recommendedName>
        <fullName evidence="3">4a-hydroxytetrahydrobiopterin dehydratase</fullName>
        <ecNumber evidence="3">4.2.1.96</ecNumber>
    </recommendedName>
</protein>
<evidence type="ECO:0000256" key="3">
    <source>
        <dbReference type="ARBA" id="ARBA00013252"/>
    </source>
</evidence>
<organism evidence="5 6">
    <name type="scientific">Peribacillus glennii</name>
    <dbReference type="NCBI Taxonomy" id="2303991"/>
    <lineage>
        <taxon>Bacteria</taxon>
        <taxon>Bacillati</taxon>
        <taxon>Bacillota</taxon>
        <taxon>Bacilli</taxon>
        <taxon>Bacillales</taxon>
        <taxon>Bacillaceae</taxon>
        <taxon>Peribacillus</taxon>
    </lineage>
</organism>
<accession>A0A372LGF6</accession>
<dbReference type="InterPro" id="IPR036428">
    <property type="entry name" value="PCD_sf"/>
</dbReference>
<evidence type="ECO:0000256" key="1">
    <source>
        <dbReference type="ARBA" id="ARBA00001554"/>
    </source>
</evidence>
<evidence type="ECO:0000313" key="6">
    <source>
        <dbReference type="Proteomes" id="UP000262939"/>
    </source>
</evidence>
<evidence type="ECO:0000256" key="4">
    <source>
        <dbReference type="ARBA" id="ARBA00023239"/>
    </source>
</evidence>
<dbReference type="PANTHER" id="PTHR12599">
    <property type="entry name" value="PTERIN-4-ALPHA-CARBINOLAMINE DEHYDRATASE"/>
    <property type="match status" value="1"/>
</dbReference>
<sequence length="99" mass="11059">MATLPVETIVTHISKFPGWKHVGNTSVTKNFSFSSFEKMGHFVYLVTQYTEKEEHYPQISITNFDVSISLSTASASGVTGKDLLVAQRINQIEYTVKSL</sequence>
<dbReference type="AlphaFoldDB" id="A0A372LGF6"/>
<dbReference type="Proteomes" id="UP000262939">
    <property type="component" value="Unassembled WGS sequence"/>
</dbReference>
<dbReference type="PANTHER" id="PTHR12599:SF0">
    <property type="entry name" value="PTERIN-4-ALPHA-CARBINOLAMINE DEHYDRATASE"/>
    <property type="match status" value="1"/>
</dbReference>
<dbReference type="EC" id="4.2.1.96" evidence="3"/>
<dbReference type="GO" id="GO:0008124">
    <property type="term" value="F:4-alpha-hydroxytetrahydrobiopterin dehydratase activity"/>
    <property type="evidence" value="ECO:0007669"/>
    <property type="project" value="UniProtKB-EC"/>
</dbReference>
<reference evidence="5 6" key="1">
    <citation type="submission" date="2018-08" db="EMBL/GenBank/DDBJ databases">
        <title>Bacillus chawlae sp. nov., Bacillus glennii sp. nov., and Bacillus saganii sp. nov. Isolated from the Vehicle Assembly Building at Kennedy Space Center where the Viking Spacecraft were Assembled.</title>
        <authorList>
            <person name="Seuylemezian A."/>
            <person name="Vaishampayan P."/>
        </authorList>
    </citation>
    <scope>NUCLEOTIDE SEQUENCE [LARGE SCALE GENOMIC DNA]</scope>
    <source>
        <strain evidence="5 6">V44-8</strain>
    </source>
</reference>
<dbReference type="EMBL" id="QVTD01000003">
    <property type="protein sequence ID" value="RFU65159.1"/>
    <property type="molecule type" value="Genomic_DNA"/>
</dbReference>
<comment type="catalytic activity">
    <reaction evidence="1">
        <text>(4aS,6R)-4a-hydroxy-L-erythro-5,6,7,8-tetrahydrobiopterin = (6R)-L-erythro-6,7-dihydrobiopterin + H2O</text>
        <dbReference type="Rhea" id="RHEA:11920"/>
        <dbReference type="ChEBI" id="CHEBI:15377"/>
        <dbReference type="ChEBI" id="CHEBI:15642"/>
        <dbReference type="ChEBI" id="CHEBI:43120"/>
        <dbReference type="EC" id="4.2.1.96"/>
    </reaction>
</comment>
<proteinExistence type="inferred from homology"/>
<evidence type="ECO:0000313" key="5">
    <source>
        <dbReference type="EMBL" id="RFU65159.1"/>
    </source>
</evidence>
<dbReference type="InterPro" id="IPR001533">
    <property type="entry name" value="Pterin_deHydtase"/>
</dbReference>
<gene>
    <name evidence="5" type="ORF">D0466_04415</name>
</gene>
<dbReference type="Gene3D" id="3.30.1360.20">
    <property type="entry name" value="Transcriptional coactivator/pterin dehydratase"/>
    <property type="match status" value="1"/>
</dbReference>
<dbReference type="SUPFAM" id="SSF55248">
    <property type="entry name" value="PCD-like"/>
    <property type="match status" value="1"/>
</dbReference>
<keyword evidence="6" id="KW-1185">Reference proteome</keyword>
<dbReference type="RefSeq" id="WP_117321335.1">
    <property type="nucleotide sequence ID" value="NZ_QVTD01000003.1"/>
</dbReference>
<dbReference type="Pfam" id="PF01329">
    <property type="entry name" value="Pterin_4a"/>
    <property type="match status" value="1"/>
</dbReference>
<name>A0A372LGF6_9BACI</name>
<dbReference type="OrthoDB" id="9800108at2"/>
<evidence type="ECO:0000256" key="2">
    <source>
        <dbReference type="ARBA" id="ARBA00006472"/>
    </source>
</evidence>